<sequence>MSSDWLERYLTILRLKPQPPSRKFLKRIIRAHVRTFPFENVSKLLMARDAETIDHVTDVYTFLTAHETNQSGGTCFTLNACLFQLLKALGFEGWLIRPGEEHMAIVVKDPGSKNRLLYVDVGTTAPLFEPIPFHGRKLGITPFAGERLFFLPGNEPGIYTYIRTRNGQITHKKWTFSIYSAMNAADFIPWIESTFQQGASFMNMLRCQLWEPDQRRGLSLVNRTFTIRHGNGSVMTKDLPDQEAVRDVLSREFRMPDLPVDRALKQLKDQGVDIFSRT</sequence>
<dbReference type="Pfam" id="PF00797">
    <property type="entry name" value="Acetyltransf_2"/>
    <property type="match status" value="1"/>
</dbReference>
<dbReference type="EMBL" id="FOTY01000003">
    <property type="protein sequence ID" value="SFL63279.1"/>
    <property type="molecule type" value="Genomic_DNA"/>
</dbReference>
<dbReference type="OrthoDB" id="2845539at2"/>
<organism evidence="2 3">
    <name type="scientific">Salibacterium qingdaonense</name>
    <dbReference type="NCBI Taxonomy" id="266892"/>
    <lineage>
        <taxon>Bacteria</taxon>
        <taxon>Bacillati</taxon>
        <taxon>Bacillota</taxon>
        <taxon>Bacilli</taxon>
        <taxon>Bacillales</taxon>
        <taxon>Bacillaceae</taxon>
    </lineage>
</organism>
<dbReference type="InterPro" id="IPR038765">
    <property type="entry name" value="Papain-like_cys_pep_sf"/>
</dbReference>
<dbReference type="Gene3D" id="3.30.2140.20">
    <property type="match status" value="1"/>
</dbReference>
<evidence type="ECO:0000256" key="1">
    <source>
        <dbReference type="ARBA" id="ARBA00006547"/>
    </source>
</evidence>
<dbReference type="STRING" id="266892.SAMN04488054_10337"/>
<evidence type="ECO:0000313" key="3">
    <source>
        <dbReference type="Proteomes" id="UP000199668"/>
    </source>
</evidence>
<dbReference type="RefSeq" id="WP_090925611.1">
    <property type="nucleotide sequence ID" value="NZ_FOTY01000003.1"/>
</dbReference>
<gene>
    <name evidence="2" type="ORF">SAMN04488054_10337</name>
</gene>
<comment type="similarity">
    <text evidence="1">Belongs to the arylamine N-acetyltransferase family.</text>
</comment>
<dbReference type="InterPro" id="IPR053710">
    <property type="entry name" value="Arylamine_NAT_domain_sf"/>
</dbReference>
<keyword evidence="3" id="KW-1185">Reference proteome</keyword>
<dbReference type="PANTHER" id="PTHR11786">
    <property type="entry name" value="N-HYDROXYARYLAMINE O-ACETYLTRANSFERASE"/>
    <property type="match status" value="1"/>
</dbReference>
<dbReference type="PANTHER" id="PTHR11786:SF0">
    <property type="entry name" value="ARYLAMINE N-ACETYLTRANSFERASE 4-RELATED"/>
    <property type="match status" value="1"/>
</dbReference>
<keyword evidence="2" id="KW-0808">Transferase</keyword>
<reference evidence="2 3" key="1">
    <citation type="submission" date="2016-10" db="EMBL/GenBank/DDBJ databases">
        <authorList>
            <person name="de Groot N.N."/>
        </authorList>
    </citation>
    <scope>NUCLEOTIDE SEQUENCE [LARGE SCALE GENOMIC DNA]</scope>
    <source>
        <strain evidence="2 3">CGMCC 1.6134</strain>
    </source>
</reference>
<protein>
    <submittedName>
        <fullName evidence="2">Arylamine N-acetyltransferase</fullName>
    </submittedName>
</protein>
<proteinExistence type="inferred from homology"/>
<dbReference type="GO" id="GO:0016407">
    <property type="term" value="F:acetyltransferase activity"/>
    <property type="evidence" value="ECO:0007669"/>
    <property type="project" value="InterPro"/>
</dbReference>
<accession>A0A1I4J9N7</accession>
<dbReference type="Proteomes" id="UP000199668">
    <property type="component" value="Unassembled WGS sequence"/>
</dbReference>
<dbReference type="AlphaFoldDB" id="A0A1I4J9N7"/>
<evidence type="ECO:0000313" key="2">
    <source>
        <dbReference type="EMBL" id="SFL63279.1"/>
    </source>
</evidence>
<dbReference type="InterPro" id="IPR001447">
    <property type="entry name" value="Arylamine_N-AcTrfase"/>
</dbReference>
<dbReference type="SUPFAM" id="SSF54001">
    <property type="entry name" value="Cysteine proteinases"/>
    <property type="match status" value="1"/>
</dbReference>
<name>A0A1I4J9N7_9BACI</name>